<dbReference type="GO" id="GO:0070475">
    <property type="term" value="P:rRNA base methylation"/>
    <property type="evidence" value="ECO:0007669"/>
    <property type="project" value="UniProtKB-UniRule"/>
</dbReference>
<feature type="binding site" evidence="6">
    <location>
        <position position="64"/>
    </location>
    <ligand>
        <name>S-adenosyl-L-methionine</name>
        <dbReference type="ChEBI" id="CHEBI:59789"/>
    </ligand>
</feature>
<dbReference type="SUPFAM" id="SSF81799">
    <property type="entry name" value="Putative methyltransferase TM0872, insert domain"/>
    <property type="match status" value="1"/>
</dbReference>
<name>A0A217EHG1_9GAMM</name>
<reference evidence="8" key="1">
    <citation type="submission" date="2017-06" db="EMBL/GenBank/DDBJ databases">
        <authorList>
            <person name="Varghese N."/>
            <person name="Submissions S."/>
        </authorList>
    </citation>
    <scope>NUCLEOTIDE SEQUENCE [LARGE SCALE GENOMIC DNA]</scope>
    <source>
        <strain evidence="8">ANC 5114</strain>
    </source>
</reference>
<dbReference type="InterPro" id="IPR023397">
    <property type="entry name" value="SAM-dep_MeTrfase_MraW_recog"/>
</dbReference>
<dbReference type="GO" id="GO:0071424">
    <property type="term" value="F:rRNA (cytosine-N4-)-methyltransferase activity"/>
    <property type="evidence" value="ECO:0007669"/>
    <property type="project" value="UniProtKB-UniRule"/>
</dbReference>
<dbReference type="InterPro" id="IPR029063">
    <property type="entry name" value="SAM-dependent_MTases_sf"/>
</dbReference>
<keyword evidence="6" id="KW-0963">Cytoplasm</keyword>
<feature type="binding site" evidence="6">
    <location>
        <begin position="44"/>
        <end position="46"/>
    </location>
    <ligand>
        <name>S-adenosyl-L-methionine</name>
        <dbReference type="ChEBI" id="CHEBI:59789"/>
    </ligand>
</feature>
<evidence type="ECO:0000256" key="2">
    <source>
        <dbReference type="ARBA" id="ARBA00022552"/>
    </source>
</evidence>
<dbReference type="EC" id="2.1.1.199" evidence="6"/>
<comment type="catalytic activity">
    <reaction evidence="6">
        <text>cytidine(1402) in 16S rRNA + S-adenosyl-L-methionine = N(4)-methylcytidine(1402) in 16S rRNA + S-adenosyl-L-homocysteine + H(+)</text>
        <dbReference type="Rhea" id="RHEA:42928"/>
        <dbReference type="Rhea" id="RHEA-COMP:10286"/>
        <dbReference type="Rhea" id="RHEA-COMP:10287"/>
        <dbReference type="ChEBI" id="CHEBI:15378"/>
        <dbReference type="ChEBI" id="CHEBI:57856"/>
        <dbReference type="ChEBI" id="CHEBI:59789"/>
        <dbReference type="ChEBI" id="CHEBI:74506"/>
        <dbReference type="ChEBI" id="CHEBI:82748"/>
        <dbReference type="EC" id="2.1.1.199"/>
    </reaction>
</comment>
<comment type="similarity">
    <text evidence="1 6">Belongs to the methyltransferase superfamily. RsmH family.</text>
</comment>
<keyword evidence="3 6" id="KW-0489">Methyltransferase</keyword>
<comment type="function">
    <text evidence="6">Specifically methylates the N4 position of cytidine in position 1402 (C1402) of 16S rRNA.</text>
</comment>
<evidence type="ECO:0000313" key="7">
    <source>
        <dbReference type="EMBL" id="SNQ29752.1"/>
    </source>
</evidence>
<dbReference type="PANTHER" id="PTHR11265:SF0">
    <property type="entry name" value="12S RRNA N4-METHYLCYTIDINE METHYLTRANSFERASE"/>
    <property type="match status" value="1"/>
</dbReference>
<feature type="binding site" evidence="6">
    <location>
        <position position="118"/>
    </location>
    <ligand>
        <name>S-adenosyl-L-methionine</name>
        <dbReference type="ChEBI" id="CHEBI:59789"/>
    </ligand>
</feature>
<dbReference type="SUPFAM" id="SSF53335">
    <property type="entry name" value="S-adenosyl-L-methionine-dependent methyltransferases"/>
    <property type="match status" value="1"/>
</dbReference>
<dbReference type="Gene3D" id="3.40.50.150">
    <property type="entry name" value="Vaccinia Virus protein VP39"/>
    <property type="match status" value="1"/>
</dbReference>
<evidence type="ECO:0000313" key="8">
    <source>
        <dbReference type="Proteomes" id="UP000243463"/>
    </source>
</evidence>
<keyword evidence="2 6" id="KW-0698">rRNA processing</keyword>
<dbReference type="Pfam" id="PF01795">
    <property type="entry name" value="Methyltransf_5"/>
    <property type="match status" value="1"/>
</dbReference>
<sequence>MQLDSHSLMLCFMSHISVLLNETIDALLAHQNTGIYVDATFGRGGHSKALLAQLDQNSRLYAFDKDPQALAVAQDLAKEDSRFHIIHASFADLATSLAALGITQVDGIMADLGVSSPQLDQAERGFSFMNNGPLDMRMDNSSGPTAREWLLSIEEEALANIIFKYGEERYSRRIAKAIKMAGDIETTAELAELVKRAHPKWEKNKHAATRTFQAIRIAINKELDDIEAFLPQAVSLLKPKGRLAVISFHSLEDRMIKQFIQKESTLPEDSGWGLPQQQVDSRRLKKIARVSASADEVKGNPRSRSAWLRVAEGLGEI</sequence>
<dbReference type="PANTHER" id="PTHR11265">
    <property type="entry name" value="S-ADENOSYL-METHYLTRANSFERASE MRAW"/>
    <property type="match status" value="1"/>
</dbReference>
<dbReference type="EMBL" id="FZLN01000003">
    <property type="protein sequence ID" value="SNQ29752.1"/>
    <property type="molecule type" value="Genomic_DNA"/>
</dbReference>
<dbReference type="NCBIfam" id="TIGR00006">
    <property type="entry name" value="16S rRNA (cytosine(1402)-N(4))-methyltransferase RsmH"/>
    <property type="match status" value="1"/>
</dbReference>
<accession>A0A217EHG1</accession>
<feature type="binding site" evidence="6">
    <location>
        <position position="90"/>
    </location>
    <ligand>
        <name>S-adenosyl-L-methionine</name>
        <dbReference type="ChEBI" id="CHEBI:59789"/>
    </ligand>
</feature>
<evidence type="ECO:0000256" key="6">
    <source>
        <dbReference type="HAMAP-Rule" id="MF_01007"/>
    </source>
</evidence>
<dbReference type="InterPro" id="IPR002903">
    <property type="entry name" value="RsmH"/>
</dbReference>
<dbReference type="Proteomes" id="UP000243463">
    <property type="component" value="Unassembled WGS sequence"/>
</dbReference>
<evidence type="ECO:0000256" key="4">
    <source>
        <dbReference type="ARBA" id="ARBA00022679"/>
    </source>
</evidence>
<keyword evidence="4 6" id="KW-0808">Transferase</keyword>
<dbReference type="GO" id="GO:0005737">
    <property type="term" value="C:cytoplasm"/>
    <property type="evidence" value="ECO:0007669"/>
    <property type="project" value="UniProtKB-SubCell"/>
</dbReference>
<proteinExistence type="inferred from homology"/>
<feature type="binding site" evidence="6">
    <location>
        <position position="111"/>
    </location>
    <ligand>
        <name>S-adenosyl-L-methionine</name>
        <dbReference type="ChEBI" id="CHEBI:59789"/>
    </ligand>
</feature>
<dbReference type="AlphaFoldDB" id="A0A217EHG1"/>
<organism evidence="7 8">
    <name type="scientific">Acinetobacter apis</name>
    <dbReference type="NCBI Taxonomy" id="1229165"/>
    <lineage>
        <taxon>Bacteria</taxon>
        <taxon>Pseudomonadati</taxon>
        <taxon>Pseudomonadota</taxon>
        <taxon>Gammaproteobacteria</taxon>
        <taxon>Moraxellales</taxon>
        <taxon>Moraxellaceae</taxon>
        <taxon>Acinetobacter</taxon>
    </lineage>
</organism>
<dbReference type="HAMAP" id="MF_01007">
    <property type="entry name" value="16SrRNA_methyltr_H"/>
    <property type="match status" value="1"/>
</dbReference>
<keyword evidence="5 6" id="KW-0949">S-adenosyl-L-methionine</keyword>
<dbReference type="Gene3D" id="1.10.150.170">
    <property type="entry name" value="Putative methyltransferase TM0872, insert domain"/>
    <property type="match status" value="1"/>
</dbReference>
<gene>
    <name evidence="6" type="primary">rsmH</name>
    <name evidence="7" type="ORF">SAMN05444584_1721</name>
</gene>
<comment type="subcellular location">
    <subcellularLocation>
        <location evidence="6">Cytoplasm</location>
    </subcellularLocation>
</comment>
<evidence type="ECO:0000256" key="1">
    <source>
        <dbReference type="ARBA" id="ARBA00010396"/>
    </source>
</evidence>
<evidence type="ECO:0000256" key="5">
    <source>
        <dbReference type="ARBA" id="ARBA00022691"/>
    </source>
</evidence>
<protein>
    <recommendedName>
        <fullName evidence="6">Ribosomal RNA small subunit methyltransferase H</fullName>
        <ecNumber evidence="6">2.1.1.199</ecNumber>
    </recommendedName>
    <alternativeName>
        <fullName evidence="6">16S rRNA m(4)C1402 methyltransferase</fullName>
    </alternativeName>
    <alternativeName>
        <fullName evidence="6">rRNA (cytosine-N(4)-)-methyltransferase RsmH</fullName>
    </alternativeName>
</protein>
<evidence type="ECO:0000256" key="3">
    <source>
        <dbReference type="ARBA" id="ARBA00022603"/>
    </source>
</evidence>
<dbReference type="PIRSF" id="PIRSF004486">
    <property type="entry name" value="MraW"/>
    <property type="match status" value="1"/>
</dbReference>
<keyword evidence="8" id="KW-1185">Reference proteome</keyword>